<gene>
    <name evidence="2" type="ORF">ACFP2T_08040</name>
</gene>
<evidence type="ECO:0000313" key="2">
    <source>
        <dbReference type="EMBL" id="MFC6016143.1"/>
    </source>
</evidence>
<dbReference type="RefSeq" id="WP_377419252.1">
    <property type="nucleotide sequence ID" value="NZ_JBHSPR010000007.1"/>
</dbReference>
<dbReference type="EMBL" id="JBHSPR010000007">
    <property type="protein sequence ID" value="MFC6016143.1"/>
    <property type="molecule type" value="Genomic_DNA"/>
</dbReference>
<protein>
    <recommendedName>
        <fullName evidence="4">Helix-turn-helix domain-containing protein</fullName>
    </recommendedName>
</protein>
<evidence type="ECO:0008006" key="4">
    <source>
        <dbReference type="Google" id="ProtNLM"/>
    </source>
</evidence>
<reference evidence="3" key="1">
    <citation type="journal article" date="2019" name="Int. J. Syst. Evol. Microbiol.">
        <title>The Global Catalogue of Microorganisms (GCM) 10K type strain sequencing project: providing services to taxonomists for standard genome sequencing and annotation.</title>
        <authorList>
            <consortium name="The Broad Institute Genomics Platform"/>
            <consortium name="The Broad Institute Genome Sequencing Center for Infectious Disease"/>
            <person name="Wu L."/>
            <person name="Ma J."/>
        </authorList>
    </citation>
    <scope>NUCLEOTIDE SEQUENCE [LARGE SCALE GENOMIC DNA]</scope>
    <source>
        <strain evidence="3">ZS-35-S2</strain>
    </source>
</reference>
<sequence>MAGAQIRRPPRVTCRERLDGQATRGKQMSVYRIVITPEREGADASRPDLEATIKVETGAPDPRIIEMTVRSTAPSGLFATDLPGIDLEAVVRALSAGVRAAVPGPAAPDGERRHSEAQVADSSASRFAGQPVDQPEAASDDRSADEPAATQAALPIARPRKPVAAPASASPVEQTAGNGSGRAYRRMPAVDEVRAAYERIGSVTGLAQHFNVPRHTAQGWMTRVRKLTDSTP</sequence>
<organism evidence="2 3">
    <name type="scientific">Plantactinospora solaniradicis</name>
    <dbReference type="NCBI Taxonomy" id="1723736"/>
    <lineage>
        <taxon>Bacteria</taxon>
        <taxon>Bacillati</taxon>
        <taxon>Actinomycetota</taxon>
        <taxon>Actinomycetes</taxon>
        <taxon>Micromonosporales</taxon>
        <taxon>Micromonosporaceae</taxon>
        <taxon>Plantactinospora</taxon>
    </lineage>
</organism>
<comment type="caution">
    <text evidence="2">The sequence shown here is derived from an EMBL/GenBank/DDBJ whole genome shotgun (WGS) entry which is preliminary data.</text>
</comment>
<dbReference type="Proteomes" id="UP001596203">
    <property type="component" value="Unassembled WGS sequence"/>
</dbReference>
<evidence type="ECO:0000313" key="3">
    <source>
        <dbReference type="Proteomes" id="UP001596203"/>
    </source>
</evidence>
<accession>A0ABW1K5U8</accession>
<name>A0ABW1K5U8_9ACTN</name>
<feature type="region of interest" description="Disordered" evidence="1">
    <location>
        <begin position="103"/>
        <end position="184"/>
    </location>
</feature>
<evidence type="ECO:0000256" key="1">
    <source>
        <dbReference type="SAM" id="MobiDB-lite"/>
    </source>
</evidence>
<feature type="compositionally biased region" description="Low complexity" evidence="1">
    <location>
        <begin position="162"/>
        <end position="172"/>
    </location>
</feature>
<proteinExistence type="predicted"/>
<keyword evidence="3" id="KW-1185">Reference proteome</keyword>
<feature type="region of interest" description="Disordered" evidence="1">
    <location>
        <begin position="1"/>
        <end position="26"/>
    </location>
</feature>